<sequence>MRRRNPGGAWRPPFSRCLFPSLSTASAFTVRLRKKRDRTAEREPPPRKLLHSPFAAGCASVSCDVQTPLHATALSLASCRRETEPADSRESDRRTKNGTHRERNFPERDTQRGTAFFESERRCRFERIRRRGTKAVCWASLLLMGLVLRVSFDSPIFPRPSALEASRFVFGAAHRTSRTCHVRPSRCLSRVFFRASPVSSLNPHRLFSSSSSSRPRRLPPLLPQQDSIFSWASPCLSASSLCPACLSPSTKPFSLRRLAFLLVPAFPRTPSPPHTVSTVSSRLFSPACCRASLPASWLPRRTSGLAAAAPAPQASPADFLPEYFHNYPVSDDAETETEFRPGVTAEMEKALLGYEFGVRFSRPSDDRYVPGFTQSRMAAAVRPHKSLAAATVTDALGPRPGPAPRPTGPFDPPEPQGHGDTSETPHTPDPAQQTETQTPLRTSLTDEEPSSSAASLRFYTRFPYDAEAAGAPAGDAREFAAAERRREEEKKKAEREEDKGFQVGLQIKLLREGVLSIMGSGDGHLASKTRGEDAAILLKKKVPVHRLKLFQWDNLEVASAGGHLPTFHLSLVRAVELVRACYLHFGPSKAPRGFAVPPPSRRDPLVEDEATEAAARALLNEEGNADQVLEKFRDRRETRAWPPHLVGLTLGEQEDLLRRHKDTLVEDLPAAADELQKVGFSWEPTERAEDEEKEFSIFLEAFAAYLADKRSGPKEISVNPSGEVSLDPLHPSPAVAPPREPPRVSPALPSRLPATHLPPRFFKIPSNASYPEYLWGYPLGAVVAELRRGRKFLALPHAVQMLLAVEFPVHTIDGVEKVLSSPEKTHTNSADTVGEETATESEDRFPPATLEDEGFVEPAPFEELRAQAEAGEDGSGGERAGSEKTGTETEETQDRETRGMGGEREMSGERGERGERETRGMGGERGDVEKDAKKAFVEELDIQELRNLLADVVDFEEAADASVSASSGATRAADPAKPRLAFPVSPYYHLIAPAEFPLPPPARVPAPRRGLRWELQALQDRLINEERERGEQVTFEDREAGGSARTTGGPVPTEEAAQTKKRGKGRKAKKTRSRSEKEEKEGIKAVSSEEKKALPFLADRALRYPHTLFSRRRTEGGFHYAFDKWSFDDVVEAMQYFNDMYRGVHREIGGEEQLTFNVLPRGWCIPSPDHRTFPKLFSPFSSLPASPSSSPSSSSSPTPSSSSSSPTPSSSSSSSPPSPSSSSSPPSPSSSSSPPSSASVPEFAESLWPREWWGMPLGKYLHAFRIGDIDAKFHPRRRPVLDRLGLTWGDPLQYLHFTWMKLIKAMRWWMLFRGQPLEQLFPWTVIPDFTFVANVCKPEEVQGVKIGYLVHMARRQENILYHFYPNRFEIYKRLNLNILPADRLLLDFPFKVEKESLPLQGELGYLIPHVPEEQREDV</sequence>
<feature type="region of interest" description="Disordered" evidence="1">
    <location>
        <begin position="393"/>
        <end position="452"/>
    </location>
</feature>
<feature type="region of interest" description="Disordered" evidence="1">
    <location>
        <begin position="469"/>
        <end position="497"/>
    </location>
</feature>
<evidence type="ECO:0000313" key="2">
    <source>
        <dbReference type="EMBL" id="KFG40998.1"/>
    </source>
</evidence>
<protein>
    <submittedName>
        <fullName evidence="2">Uncharacterized protein</fullName>
    </submittedName>
</protein>
<feature type="compositionally biased region" description="Pro residues" evidence="1">
    <location>
        <begin position="399"/>
        <end position="415"/>
    </location>
</feature>
<dbReference type="VEuPathDB" id="ToxoDB:TGDOM2_202180"/>
<feature type="region of interest" description="Disordered" evidence="1">
    <location>
        <begin position="714"/>
        <end position="751"/>
    </location>
</feature>
<feature type="region of interest" description="Disordered" evidence="1">
    <location>
        <begin position="1024"/>
        <end position="1086"/>
    </location>
</feature>
<dbReference type="PANTHER" id="PTHR37066:SF1">
    <property type="entry name" value="LNS2_PITP DOMAIN-CONTAINING PROTEIN"/>
    <property type="match status" value="1"/>
</dbReference>
<reference evidence="2 3" key="1">
    <citation type="submission" date="2014-02" db="EMBL/GenBank/DDBJ databases">
        <authorList>
            <person name="Sibley D."/>
            <person name="Venepally P."/>
            <person name="Karamycheva S."/>
            <person name="Hadjithomas M."/>
            <person name="Khan A."/>
            <person name="Brunk B."/>
            <person name="Roos D."/>
            <person name="Caler E."/>
            <person name="Lorenzi H."/>
        </authorList>
    </citation>
    <scope>NUCLEOTIDE SEQUENCE [LARGE SCALE GENOMIC DNA]</scope>
    <source>
        <strain evidence="2 3">GAB2-2007-GAL-DOM2</strain>
    </source>
</reference>
<feature type="compositionally biased region" description="Basic and acidic residues" evidence="1">
    <location>
        <begin position="475"/>
        <end position="497"/>
    </location>
</feature>
<dbReference type="PANTHER" id="PTHR37066">
    <property type="entry name" value="HELICASE-ASSOCIATED"/>
    <property type="match status" value="1"/>
</dbReference>
<dbReference type="Proteomes" id="UP000028837">
    <property type="component" value="Unassembled WGS sequence"/>
</dbReference>
<feature type="compositionally biased region" description="Polar residues" evidence="1">
    <location>
        <begin position="422"/>
        <end position="443"/>
    </location>
</feature>
<feature type="region of interest" description="Disordered" evidence="1">
    <location>
        <begin position="80"/>
        <end position="111"/>
    </location>
</feature>
<dbReference type="OrthoDB" id="361131at2759"/>
<evidence type="ECO:0000256" key="1">
    <source>
        <dbReference type="SAM" id="MobiDB-lite"/>
    </source>
</evidence>
<feature type="compositionally biased region" description="Pro residues" evidence="1">
    <location>
        <begin position="730"/>
        <end position="739"/>
    </location>
</feature>
<feature type="region of interest" description="Disordered" evidence="1">
    <location>
        <begin position="868"/>
        <end position="930"/>
    </location>
</feature>
<dbReference type="EMBL" id="AHZU02000723">
    <property type="protein sequence ID" value="KFG40998.1"/>
    <property type="molecule type" value="Genomic_DNA"/>
</dbReference>
<comment type="caution">
    <text evidence="2">The sequence shown here is derived from an EMBL/GenBank/DDBJ whole genome shotgun (WGS) entry which is preliminary data.</text>
</comment>
<organism evidence="2 3">
    <name type="scientific">Toxoplasma gondii GAB2-2007-GAL-DOM2</name>
    <dbReference type="NCBI Taxonomy" id="1130820"/>
    <lineage>
        <taxon>Eukaryota</taxon>
        <taxon>Sar</taxon>
        <taxon>Alveolata</taxon>
        <taxon>Apicomplexa</taxon>
        <taxon>Conoidasida</taxon>
        <taxon>Coccidia</taxon>
        <taxon>Eucoccidiorida</taxon>
        <taxon>Eimeriorina</taxon>
        <taxon>Sarcocystidae</taxon>
        <taxon>Toxoplasma</taxon>
    </lineage>
</organism>
<evidence type="ECO:0000313" key="3">
    <source>
        <dbReference type="Proteomes" id="UP000028837"/>
    </source>
</evidence>
<feature type="compositionally biased region" description="Basic and acidic residues" evidence="1">
    <location>
        <begin position="1073"/>
        <end position="1086"/>
    </location>
</feature>
<feature type="compositionally biased region" description="Basic residues" evidence="1">
    <location>
        <begin position="1059"/>
        <end position="1072"/>
    </location>
</feature>
<gene>
    <name evidence="2" type="ORF">TGDOM2_202180</name>
</gene>
<feature type="region of interest" description="Disordered" evidence="1">
    <location>
        <begin position="818"/>
        <end position="852"/>
    </location>
</feature>
<name>A0A086K9D0_TOXGO</name>
<feature type="compositionally biased region" description="Basic and acidic residues" evidence="1">
    <location>
        <begin position="1024"/>
        <end position="1040"/>
    </location>
</feature>
<feature type="region of interest" description="Disordered" evidence="1">
    <location>
        <begin position="1187"/>
        <end position="1236"/>
    </location>
</feature>
<feature type="compositionally biased region" description="Basic and acidic residues" evidence="1">
    <location>
        <begin position="880"/>
        <end position="930"/>
    </location>
</feature>
<feature type="region of interest" description="Disordered" evidence="1">
    <location>
        <begin position="30"/>
        <end position="49"/>
    </location>
</feature>
<accession>A0A086K9D0</accession>
<proteinExistence type="predicted"/>